<comment type="caution">
    <text evidence="2">The sequence shown here is derived from an EMBL/GenBank/DDBJ whole genome shotgun (WGS) entry which is preliminary data.</text>
</comment>
<dbReference type="AlphaFoldDB" id="A0A4R5BLW4"/>
<reference evidence="2 3" key="1">
    <citation type="submission" date="2019-03" db="EMBL/GenBank/DDBJ databases">
        <title>Draft genome sequences of novel Actinobacteria.</title>
        <authorList>
            <person name="Sahin N."/>
            <person name="Ay H."/>
            <person name="Saygin H."/>
        </authorList>
    </citation>
    <scope>NUCLEOTIDE SEQUENCE [LARGE SCALE GENOMIC DNA]</scope>
    <source>
        <strain evidence="2 3">5K548</strain>
    </source>
</reference>
<keyword evidence="3" id="KW-1185">Reference proteome</keyword>
<dbReference type="RefSeq" id="WP_132683934.1">
    <property type="nucleotide sequence ID" value="NZ_SMLA01000021.1"/>
</dbReference>
<organism evidence="2 3">
    <name type="scientific">Saccharopolyspora karakumensis</name>
    <dbReference type="NCBI Taxonomy" id="2530386"/>
    <lineage>
        <taxon>Bacteria</taxon>
        <taxon>Bacillati</taxon>
        <taxon>Actinomycetota</taxon>
        <taxon>Actinomycetes</taxon>
        <taxon>Pseudonocardiales</taxon>
        <taxon>Pseudonocardiaceae</taxon>
        <taxon>Saccharopolyspora</taxon>
    </lineage>
</organism>
<dbReference type="EMBL" id="SMLA01000021">
    <property type="protein sequence ID" value="TDD87778.1"/>
    <property type="molecule type" value="Genomic_DNA"/>
</dbReference>
<sequence length="105" mass="11488">MAAASFPDNTDSRTFRGRTLTRTDTPSLADHRHVSVMLEVQRCPGSPLKSGAAISITSLANIPGLNPSSPLEQRSHMLFSTVERQSSVSDRFLLRLTVFPADPHQ</sequence>
<protein>
    <submittedName>
        <fullName evidence="2">Uncharacterized protein</fullName>
    </submittedName>
</protein>
<evidence type="ECO:0000256" key="1">
    <source>
        <dbReference type="SAM" id="MobiDB-lite"/>
    </source>
</evidence>
<feature type="region of interest" description="Disordered" evidence="1">
    <location>
        <begin position="1"/>
        <end position="28"/>
    </location>
</feature>
<name>A0A4R5BLW4_9PSEU</name>
<dbReference type="Proteomes" id="UP000294723">
    <property type="component" value="Unassembled WGS sequence"/>
</dbReference>
<evidence type="ECO:0000313" key="2">
    <source>
        <dbReference type="EMBL" id="TDD87778.1"/>
    </source>
</evidence>
<evidence type="ECO:0000313" key="3">
    <source>
        <dbReference type="Proteomes" id="UP000294723"/>
    </source>
</evidence>
<proteinExistence type="predicted"/>
<accession>A0A4R5BLW4</accession>
<gene>
    <name evidence="2" type="ORF">E1202_15910</name>
</gene>